<name>A0A0G1XED0_9BACT</name>
<keyword evidence="1" id="KW-0472">Membrane</keyword>
<dbReference type="Proteomes" id="UP000034877">
    <property type="component" value="Unassembled WGS sequence"/>
</dbReference>
<evidence type="ECO:0000313" key="2">
    <source>
        <dbReference type="EMBL" id="KKU92680.1"/>
    </source>
</evidence>
<organism evidence="2 3">
    <name type="scientific">Candidatus Amesbacteria bacterium GW2011_GWC1_48_10</name>
    <dbReference type="NCBI Taxonomy" id="1618365"/>
    <lineage>
        <taxon>Bacteria</taxon>
        <taxon>Candidatus Amesiibacteriota</taxon>
    </lineage>
</organism>
<dbReference type="EMBL" id="LCPE01000028">
    <property type="protein sequence ID" value="KKU92680.1"/>
    <property type="molecule type" value="Genomic_DNA"/>
</dbReference>
<protein>
    <submittedName>
        <fullName evidence="2">Uncharacterized protein</fullName>
    </submittedName>
</protein>
<keyword evidence="1" id="KW-1133">Transmembrane helix</keyword>
<evidence type="ECO:0000313" key="3">
    <source>
        <dbReference type="Proteomes" id="UP000034877"/>
    </source>
</evidence>
<proteinExistence type="predicted"/>
<dbReference type="AlphaFoldDB" id="A0A0G1XED0"/>
<dbReference type="PATRIC" id="fig|1618365.3.peg.669"/>
<comment type="caution">
    <text evidence="2">The sequence shown here is derived from an EMBL/GenBank/DDBJ whole genome shotgun (WGS) entry which is preliminary data.</text>
</comment>
<feature type="transmembrane region" description="Helical" evidence="1">
    <location>
        <begin position="27"/>
        <end position="48"/>
    </location>
</feature>
<gene>
    <name evidence="2" type="ORF">UY22_C0028G0002</name>
</gene>
<accession>A0A0G1XED0</accession>
<dbReference type="SUPFAM" id="SSF75011">
    <property type="entry name" value="3-carboxy-cis,cis-mucoante lactonizing enzyme"/>
    <property type="match status" value="1"/>
</dbReference>
<sequence length="428" mass="47989">MNPDTPPSEPSLPPPAPIPPHSNPKTLLLPFLVLLFASTSLFFAWRLFAPRLNPQPPTTTATPTVTSAPPATQTILFPFIRNNEIWLRFADGSSSQITRTGETIYAFDYYPGANLLVFAHGKKELNPNYYPIFQPEKVDLLDLSRSLSPQTIYTLAYQPTPNSDYVLQIRDVKISPDGNFVIISTSDSLYRYNISTRQTETLYSQPVKADQRFPIFSYLRPLCTASCDEIIITRGFYEGSDQVLLNSQNQKITDLDFESYASGKVVASFIDIDKSLAYEFTGSADSQFSQVTKLFFFNPVSQTSTPITTFPGTLYRLVLAGPATAYALVSNEIPRVTTATNKATYRRYFSIVQIDLATSKISDLLKFDEQEIRTEKGYISNRPGNLVLSPDSTKLYYSDYRGIYELDLNNPSSPQLIEPSAQITPLDR</sequence>
<keyword evidence="1" id="KW-0812">Transmembrane</keyword>
<evidence type="ECO:0000256" key="1">
    <source>
        <dbReference type="SAM" id="Phobius"/>
    </source>
</evidence>
<reference evidence="2 3" key="1">
    <citation type="journal article" date="2015" name="Nature">
        <title>rRNA introns, odd ribosomes, and small enigmatic genomes across a large radiation of phyla.</title>
        <authorList>
            <person name="Brown C.T."/>
            <person name="Hug L.A."/>
            <person name="Thomas B.C."/>
            <person name="Sharon I."/>
            <person name="Castelle C.J."/>
            <person name="Singh A."/>
            <person name="Wilkins M.J."/>
            <person name="Williams K.H."/>
            <person name="Banfield J.F."/>
        </authorList>
    </citation>
    <scope>NUCLEOTIDE SEQUENCE [LARGE SCALE GENOMIC DNA]</scope>
</reference>